<dbReference type="InterPro" id="IPR013118">
    <property type="entry name" value="Mannitol_DH_C"/>
</dbReference>
<proteinExistence type="inferred from homology"/>
<dbReference type="InterPro" id="IPR013328">
    <property type="entry name" value="6PGD_dom2"/>
</dbReference>
<name>A0A345I035_9ACTN</name>
<dbReference type="Pfam" id="PF01232">
    <property type="entry name" value="Mannitol_dh"/>
    <property type="match status" value="1"/>
</dbReference>
<accession>A0A345I035</accession>
<gene>
    <name evidence="10" type="ORF">DVK44_02180</name>
</gene>
<dbReference type="InterPro" id="IPR050988">
    <property type="entry name" value="Mannitol_DH/Oxidoreductase"/>
</dbReference>
<evidence type="ECO:0000256" key="3">
    <source>
        <dbReference type="ARBA" id="ARBA00016219"/>
    </source>
</evidence>
<dbReference type="SUPFAM" id="SSF48179">
    <property type="entry name" value="6-phosphogluconate dehydrogenase C-terminal domain-like"/>
    <property type="match status" value="1"/>
</dbReference>
<dbReference type="InterPro" id="IPR008927">
    <property type="entry name" value="6-PGluconate_DH-like_C_sf"/>
</dbReference>
<dbReference type="GO" id="GO:0019594">
    <property type="term" value="P:mannitol metabolic process"/>
    <property type="evidence" value="ECO:0007669"/>
    <property type="project" value="InterPro"/>
</dbReference>
<dbReference type="PRINTS" id="PR00084">
    <property type="entry name" value="MTLDHDRGNASE"/>
</dbReference>
<evidence type="ECO:0000313" key="10">
    <source>
        <dbReference type="EMBL" id="AXG82309.1"/>
    </source>
</evidence>
<keyword evidence="11" id="KW-1185">Reference proteome</keyword>
<dbReference type="Gene3D" id="1.10.1040.10">
    <property type="entry name" value="N-(1-d-carboxylethyl)-l-norvaline Dehydrogenase, domain 2"/>
    <property type="match status" value="1"/>
</dbReference>
<comment type="similarity">
    <text evidence="1">Belongs to the mannitol dehydrogenase family.</text>
</comment>
<evidence type="ECO:0000256" key="4">
    <source>
        <dbReference type="ARBA" id="ARBA00023002"/>
    </source>
</evidence>
<protein>
    <recommendedName>
        <fullName evidence="3">Mannitol-1-phosphate 5-dehydrogenase</fullName>
        <ecNumber evidence="2">1.1.1.17</ecNumber>
    </recommendedName>
</protein>
<evidence type="ECO:0000259" key="8">
    <source>
        <dbReference type="Pfam" id="PF01232"/>
    </source>
</evidence>
<dbReference type="Proteomes" id="UP000253868">
    <property type="component" value="Chromosome"/>
</dbReference>
<organism evidence="10 11">
    <name type="scientific">Streptomyces paludis</name>
    <dbReference type="NCBI Taxonomy" id="2282738"/>
    <lineage>
        <taxon>Bacteria</taxon>
        <taxon>Bacillati</taxon>
        <taxon>Actinomycetota</taxon>
        <taxon>Actinomycetes</taxon>
        <taxon>Kitasatosporales</taxon>
        <taxon>Streptomycetaceae</taxon>
        <taxon>Streptomyces</taxon>
    </lineage>
</organism>
<dbReference type="InterPro" id="IPR036291">
    <property type="entry name" value="NAD(P)-bd_dom_sf"/>
</dbReference>
<dbReference type="InterPro" id="IPR000669">
    <property type="entry name" value="Mannitol_DH"/>
</dbReference>
<dbReference type="OrthoDB" id="271711at2"/>
<dbReference type="EC" id="1.1.1.17" evidence="2"/>
<keyword evidence="5" id="KW-0520">NAD</keyword>
<evidence type="ECO:0000259" key="9">
    <source>
        <dbReference type="Pfam" id="PF08125"/>
    </source>
</evidence>
<feature type="domain" description="Mannitol dehydrogenase C-terminal" evidence="9">
    <location>
        <begin position="286"/>
        <end position="479"/>
    </location>
</feature>
<dbReference type="EMBL" id="CP031194">
    <property type="protein sequence ID" value="AXG82309.1"/>
    <property type="molecule type" value="Genomic_DNA"/>
</dbReference>
<evidence type="ECO:0000256" key="7">
    <source>
        <dbReference type="SAM" id="MobiDB-lite"/>
    </source>
</evidence>
<dbReference type="AlphaFoldDB" id="A0A345I035"/>
<dbReference type="InterPro" id="IPR023027">
    <property type="entry name" value="Mannitol_DH_CS"/>
</dbReference>
<evidence type="ECO:0000256" key="2">
    <source>
        <dbReference type="ARBA" id="ARBA00012939"/>
    </source>
</evidence>
<dbReference type="GO" id="GO:0008926">
    <property type="term" value="F:mannitol-1-phosphate 5-dehydrogenase activity"/>
    <property type="evidence" value="ECO:0007669"/>
    <property type="project" value="UniProtKB-EC"/>
</dbReference>
<dbReference type="Pfam" id="PF08125">
    <property type="entry name" value="Mannitol_dh_C"/>
    <property type="match status" value="1"/>
</dbReference>
<keyword evidence="4" id="KW-0560">Oxidoreductase</keyword>
<dbReference type="PROSITE" id="PS00974">
    <property type="entry name" value="MANNITOL_DHGENASE"/>
    <property type="match status" value="1"/>
</dbReference>
<comment type="catalytic activity">
    <reaction evidence="6">
        <text>D-mannitol 1-phosphate + NAD(+) = beta-D-fructose 6-phosphate + NADH + H(+)</text>
        <dbReference type="Rhea" id="RHEA:19661"/>
        <dbReference type="ChEBI" id="CHEBI:15378"/>
        <dbReference type="ChEBI" id="CHEBI:57540"/>
        <dbReference type="ChEBI" id="CHEBI:57634"/>
        <dbReference type="ChEBI" id="CHEBI:57945"/>
        <dbReference type="ChEBI" id="CHEBI:61381"/>
        <dbReference type="EC" id="1.1.1.17"/>
    </reaction>
</comment>
<dbReference type="Gene3D" id="3.40.50.720">
    <property type="entry name" value="NAD(P)-binding Rossmann-like Domain"/>
    <property type="match status" value="1"/>
</dbReference>
<dbReference type="SUPFAM" id="SSF51735">
    <property type="entry name" value="NAD(P)-binding Rossmann-fold domains"/>
    <property type="match status" value="1"/>
</dbReference>
<dbReference type="PANTHER" id="PTHR43362">
    <property type="entry name" value="MANNITOL DEHYDROGENASE DSF1-RELATED"/>
    <property type="match status" value="1"/>
</dbReference>
<dbReference type="InterPro" id="IPR013131">
    <property type="entry name" value="Mannitol_DH_N"/>
</dbReference>
<reference evidence="11" key="1">
    <citation type="submission" date="2018-07" db="EMBL/GenBank/DDBJ databases">
        <authorList>
            <person name="Zhao J."/>
        </authorList>
    </citation>
    <scope>NUCLEOTIDE SEQUENCE [LARGE SCALE GENOMIC DNA]</scope>
    <source>
        <strain evidence="11">GSSD-12</strain>
    </source>
</reference>
<evidence type="ECO:0000256" key="1">
    <source>
        <dbReference type="ARBA" id="ARBA00006541"/>
    </source>
</evidence>
<sequence length="522" mass="55310">MAPLPRLGPSTVPAGAALNARPPAETGIVHLGLGNFHRAHQAVHTAAALAHTDGPWGILGVADRSTGVARALREQEMRYAVVEISPERTRITVPAVHTGALVAAERPDAVLDALAAPDTAIITLTVTEHGYTFSPRTHGLDLDAPAVRADLRGDAPPRTTIGRIVRGLQRRRRAHARPVTVLSCDNLVGNGAQTRRLVREFAEALPAAERDDLVPYLESAVTFPGSMVDRIVPATTDVYRDAVAAGLGVRDAVPVPAEPFSMWVMEDRFCAGRPRWEHSGALFTDDVEPYELLKLRLLNGTHSLIAYLGALDGRATIPESVARPFVADAARAVLYGDYLPSLTVPAGIDPDAYVAQLFERWANTALGHRTQQVGSDGSVKLRQRVPEPALLHLRAGRMPHHLALTVAAYLCCVTPPPGFSPGPHATAMVDPARERLAALARRAPAASGASRVAAVLDSGLLGTGLTEFPAFAARIAEFVDVIVRHGPGAAAAEAGRAAESEPKSEANSDPKSDPKSEPLHAS</sequence>
<evidence type="ECO:0000313" key="11">
    <source>
        <dbReference type="Proteomes" id="UP000253868"/>
    </source>
</evidence>
<feature type="domain" description="Mannitol dehydrogenase N-terminal" evidence="8">
    <location>
        <begin position="27"/>
        <end position="277"/>
    </location>
</feature>
<evidence type="ECO:0000256" key="6">
    <source>
        <dbReference type="ARBA" id="ARBA00048615"/>
    </source>
</evidence>
<dbReference type="PANTHER" id="PTHR43362:SF1">
    <property type="entry name" value="MANNITOL DEHYDROGENASE 2-RELATED"/>
    <property type="match status" value="1"/>
</dbReference>
<feature type="region of interest" description="Disordered" evidence="7">
    <location>
        <begin position="490"/>
        <end position="522"/>
    </location>
</feature>
<feature type="compositionally biased region" description="Basic and acidic residues" evidence="7">
    <location>
        <begin position="496"/>
        <end position="522"/>
    </location>
</feature>
<evidence type="ECO:0000256" key="5">
    <source>
        <dbReference type="ARBA" id="ARBA00023027"/>
    </source>
</evidence>
<dbReference type="KEGG" id="spad:DVK44_02180"/>